<evidence type="ECO:0000313" key="3">
    <source>
        <dbReference type="Proteomes" id="UP000218896"/>
    </source>
</evidence>
<keyword evidence="1" id="KW-0472">Membrane</keyword>
<dbReference type="RefSeq" id="WP_095617547.1">
    <property type="nucleotide sequence ID" value="NZ_NSKD01000003.1"/>
</dbReference>
<protein>
    <submittedName>
        <fullName evidence="2">Uncharacterized protein</fullName>
    </submittedName>
</protein>
<feature type="transmembrane region" description="Helical" evidence="1">
    <location>
        <begin position="6"/>
        <end position="28"/>
    </location>
</feature>
<accession>A0A2A2F5J6</accession>
<organism evidence="2 3">
    <name type="scientific">Halovibrio salipaludis</name>
    <dbReference type="NCBI Taxonomy" id="2032626"/>
    <lineage>
        <taxon>Bacteria</taxon>
        <taxon>Pseudomonadati</taxon>
        <taxon>Pseudomonadota</taxon>
        <taxon>Gammaproteobacteria</taxon>
        <taxon>Oceanospirillales</taxon>
        <taxon>Halomonadaceae</taxon>
        <taxon>Halovibrio</taxon>
    </lineage>
</organism>
<dbReference type="OrthoDB" id="6386446at2"/>
<dbReference type="AlphaFoldDB" id="A0A2A2F5J6"/>
<dbReference type="EMBL" id="NSKD01000003">
    <property type="protein sequence ID" value="PAU80716.1"/>
    <property type="molecule type" value="Genomic_DNA"/>
</dbReference>
<evidence type="ECO:0000313" key="2">
    <source>
        <dbReference type="EMBL" id="PAU80716.1"/>
    </source>
</evidence>
<name>A0A2A2F5J6_9GAMM</name>
<evidence type="ECO:0000256" key="1">
    <source>
        <dbReference type="SAM" id="Phobius"/>
    </source>
</evidence>
<dbReference type="Proteomes" id="UP000218896">
    <property type="component" value="Unassembled WGS sequence"/>
</dbReference>
<gene>
    <name evidence="2" type="ORF">CK501_09910</name>
</gene>
<comment type="caution">
    <text evidence="2">The sequence shown here is derived from an EMBL/GenBank/DDBJ whole genome shotgun (WGS) entry which is preliminary data.</text>
</comment>
<feature type="transmembrane region" description="Helical" evidence="1">
    <location>
        <begin position="92"/>
        <end position="114"/>
    </location>
</feature>
<reference evidence="2 3" key="1">
    <citation type="submission" date="2017-08" db="EMBL/GenBank/DDBJ databases">
        <title>Halovibrio sewagensis sp. nov., isolated from wastewater of high salinity.</title>
        <authorList>
            <person name="Dong X."/>
            <person name="Zhang G."/>
        </authorList>
    </citation>
    <scope>NUCLEOTIDE SEQUENCE [LARGE SCALE GENOMIC DNA]</scope>
    <source>
        <strain evidence="2 3">YL5-2</strain>
    </source>
</reference>
<keyword evidence="3" id="KW-1185">Reference proteome</keyword>
<keyword evidence="1" id="KW-1133">Transmembrane helix</keyword>
<proteinExistence type="predicted"/>
<keyword evidence="1" id="KW-0812">Transmembrane</keyword>
<sequence length="117" mass="13298">MDYGFWLSLIAVIALLVAGISWLFFLTLSIWRIEKCILETGQSRPCPWDGLGLRAMWYAWAIGLPSKSFSDLERWMLDPNDLAPYTKPFDRVLANILLVSSYTLLACVIIDWILGVA</sequence>